<keyword evidence="3 8" id="KW-0472">Membrane</keyword>
<dbReference type="AlphaFoldDB" id="A0A4R6WNB2"/>
<dbReference type="HAMAP" id="MF_02204">
    <property type="entry name" value="Pal"/>
    <property type="match status" value="1"/>
</dbReference>
<dbReference type="PROSITE" id="PS51257">
    <property type="entry name" value="PROKAR_LIPOPROTEIN"/>
    <property type="match status" value="1"/>
</dbReference>
<reference evidence="12 13" key="1">
    <citation type="submission" date="2019-03" db="EMBL/GenBank/DDBJ databases">
        <title>Genomic Encyclopedia of Type Strains, Phase III (KMG-III): the genomes of soil and plant-associated and newly described type strains.</title>
        <authorList>
            <person name="Whitman W."/>
        </authorList>
    </citation>
    <scope>NUCLEOTIDE SEQUENCE [LARGE SCALE GENOMIC DNA]</scope>
    <source>
        <strain evidence="12 13">CGMCC 1.7660</strain>
    </source>
</reference>
<evidence type="ECO:0000256" key="3">
    <source>
        <dbReference type="ARBA" id="ARBA00023136"/>
    </source>
</evidence>
<dbReference type="InterPro" id="IPR006664">
    <property type="entry name" value="OMP_bac"/>
</dbReference>
<evidence type="ECO:0000259" key="11">
    <source>
        <dbReference type="PROSITE" id="PS51123"/>
    </source>
</evidence>
<sequence length="168" mass="17853">MRLSILSAFAAAALLAACSSDVPVNDAGGAGSGAQTAGTTDSSGITQYAPGSKEQFDAEVGNTVYFDYDSYSLTSEAQSQLQRQGAWLQQFPAATLTIEGHCDERGTREYNLALGERRANAVANYLVALGVNSNRLSVISYGKERPLCVQSDESCWSQNRRGVSAINQ</sequence>
<name>A0A4R6WNB2_9PROT</name>
<dbReference type="Proteomes" id="UP000295783">
    <property type="component" value="Unassembled WGS sequence"/>
</dbReference>
<evidence type="ECO:0000256" key="2">
    <source>
        <dbReference type="ARBA" id="ARBA00022729"/>
    </source>
</evidence>
<dbReference type="PANTHER" id="PTHR30329">
    <property type="entry name" value="STATOR ELEMENT OF FLAGELLAR MOTOR COMPLEX"/>
    <property type="match status" value="1"/>
</dbReference>
<dbReference type="PROSITE" id="PS51123">
    <property type="entry name" value="OMPA_2"/>
    <property type="match status" value="1"/>
</dbReference>
<dbReference type="SUPFAM" id="SSF103088">
    <property type="entry name" value="OmpA-like"/>
    <property type="match status" value="1"/>
</dbReference>
<protein>
    <recommendedName>
        <fullName evidence="8">Peptidoglycan-associated lipoprotein</fullName>
        <shortName evidence="8">PAL</shortName>
    </recommendedName>
</protein>
<organism evidence="12 13">
    <name type="scientific">Dongia mobilis</name>
    <dbReference type="NCBI Taxonomy" id="578943"/>
    <lineage>
        <taxon>Bacteria</taxon>
        <taxon>Pseudomonadati</taxon>
        <taxon>Pseudomonadota</taxon>
        <taxon>Alphaproteobacteria</taxon>
        <taxon>Rhodospirillales</taxon>
        <taxon>Dongiaceae</taxon>
        <taxon>Dongia</taxon>
    </lineage>
</organism>
<evidence type="ECO:0000256" key="4">
    <source>
        <dbReference type="ARBA" id="ARBA00023139"/>
    </source>
</evidence>
<dbReference type="EMBL" id="SNYW01000014">
    <property type="protein sequence ID" value="TDQ77629.1"/>
    <property type="molecule type" value="Genomic_DNA"/>
</dbReference>
<evidence type="ECO:0000256" key="10">
    <source>
        <dbReference type="SAM" id="SignalP"/>
    </source>
</evidence>
<evidence type="ECO:0000256" key="8">
    <source>
        <dbReference type="HAMAP-Rule" id="MF_02204"/>
    </source>
</evidence>
<evidence type="ECO:0000313" key="12">
    <source>
        <dbReference type="EMBL" id="TDQ77629.1"/>
    </source>
</evidence>
<dbReference type="GO" id="GO:0009279">
    <property type="term" value="C:cell outer membrane"/>
    <property type="evidence" value="ECO:0007669"/>
    <property type="project" value="UniProtKB-SubCell"/>
</dbReference>
<dbReference type="GO" id="GO:0051301">
    <property type="term" value="P:cell division"/>
    <property type="evidence" value="ECO:0007669"/>
    <property type="project" value="UniProtKB-UniRule"/>
</dbReference>
<evidence type="ECO:0000256" key="6">
    <source>
        <dbReference type="ARBA" id="ARBA00023288"/>
    </source>
</evidence>
<dbReference type="PRINTS" id="PR01021">
    <property type="entry name" value="OMPADOMAIN"/>
</dbReference>
<comment type="subcellular location">
    <subcellularLocation>
        <location evidence="8">Cell outer membrane</location>
        <topology evidence="8">Lipid-anchor</topology>
    </subcellularLocation>
</comment>
<feature type="domain" description="OmpA-like" evidence="11">
    <location>
        <begin position="53"/>
        <end position="168"/>
    </location>
</feature>
<comment type="caution">
    <text evidence="12">The sequence shown here is derived from an EMBL/GenBank/DDBJ whole genome shotgun (WGS) entry which is preliminary data.</text>
</comment>
<dbReference type="OrthoDB" id="9809164at2"/>
<gene>
    <name evidence="8" type="primary">pal</name>
    <name evidence="12" type="ORF">A8950_3783</name>
</gene>
<evidence type="ECO:0000256" key="9">
    <source>
        <dbReference type="SAM" id="MobiDB-lite"/>
    </source>
</evidence>
<comment type="similarity">
    <text evidence="8">Belongs to the Pal lipoprotein family.</text>
</comment>
<evidence type="ECO:0000256" key="5">
    <source>
        <dbReference type="ARBA" id="ARBA00023237"/>
    </source>
</evidence>
<proteinExistence type="inferred from homology"/>
<feature type="chain" id="PRO_5020318372" description="Peptidoglycan-associated lipoprotein" evidence="10">
    <location>
        <begin position="17"/>
        <end position="168"/>
    </location>
</feature>
<keyword evidence="1 8" id="KW-0132">Cell division</keyword>
<dbReference type="NCBIfam" id="TIGR02802">
    <property type="entry name" value="Pal_lipo"/>
    <property type="match status" value="1"/>
</dbReference>
<dbReference type="InterPro" id="IPR036737">
    <property type="entry name" value="OmpA-like_sf"/>
</dbReference>
<dbReference type="InterPro" id="IPR039001">
    <property type="entry name" value="Pal"/>
</dbReference>
<dbReference type="PANTHER" id="PTHR30329:SF21">
    <property type="entry name" value="LIPOPROTEIN YIAD-RELATED"/>
    <property type="match status" value="1"/>
</dbReference>
<keyword evidence="13" id="KW-1185">Reference proteome</keyword>
<keyword evidence="2 8" id="KW-0732">Signal</keyword>
<keyword evidence="5 8" id="KW-0998">Cell outer membrane</keyword>
<comment type="function">
    <text evidence="8">Part of the Tol-Pal system, which plays a role in outer membrane invagination during cell division and is important for maintaining outer membrane integrity.</text>
</comment>
<evidence type="ECO:0000256" key="7">
    <source>
        <dbReference type="ARBA" id="ARBA00023306"/>
    </source>
</evidence>
<keyword evidence="4 8" id="KW-0564">Palmitate</keyword>
<dbReference type="Gene3D" id="3.30.1330.60">
    <property type="entry name" value="OmpA-like domain"/>
    <property type="match status" value="1"/>
</dbReference>
<accession>A0A4R6WNB2</accession>
<keyword evidence="7 8" id="KW-0131">Cell cycle</keyword>
<comment type="subunit">
    <text evidence="8">The Tol-Pal system is composed of five core proteins: the inner membrane proteins TolA, TolQ and TolR, the periplasmic protein TolB and the outer membrane protein Pal. They form a network linking the inner and outer membranes and the peptidoglycan layer.</text>
</comment>
<dbReference type="InterPro" id="IPR006665">
    <property type="entry name" value="OmpA-like"/>
</dbReference>
<feature type="signal peptide" evidence="10">
    <location>
        <begin position="1"/>
        <end position="16"/>
    </location>
</feature>
<keyword evidence="6 8" id="KW-0449">Lipoprotein</keyword>
<dbReference type="CDD" id="cd07185">
    <property type="entry name" value="OmpA_C-like"/>
    <property type="match status" value="1"/>
</dbReference>
<evidence type="ECO:0000313" key="13">
    <source>
        <dbReference type="Proteomes" id="UP000295783"/>
    </source>
</evidence>
<feature type="region of interest" description="Disordered" evidence="9">
    <location>
        <begin position="28"/>
        <end position="47"/>
    </location>
</feature>
<dbReference type="InterPro" id="IPR014169">
    <property type="entry name" value="Pal_lipo_C"/>
</dbReference>
<dbReference type="RefSeq" id="WP_133615211.1">
    <property type="nucleotide sequence ID" value="NZ_SNYW01000014.1"/>
</dbReference>
<evidence type="ECO:0000256" key="1">
    <source>
        <dbReference type="ARBA" id="ARBA00022618"/>
    </source>
</evidence>
<dbReference type="InterPro" id="IPR050330">
    <property type="entry name" value="Bact_OuterMem_StrucFunc"/>
</dbReference>
<feature type="compositionally biased region" description="Low complexity" evidence="9">
    <location>
        <begin position="33"/>
        <end position="44"/>
    </location>
</feature>
<dbReference type="Pfam" id="PF00691">
    <property type="entry name" value="OmpA"/>
    <property type="match status" value="1"/>
</dbReference>